<feature type="transmembrane region" description="Helical" evidence="8">
    <location>
        <begin position="212"/>
        <end position="230"/>
    </location>
</feature>
<dbReference type="InterPro" id="IPR036259">
    <property type="entry name" value="MFS_trans_sf"/>
</dbReference>
<accession>A0AAD9CZY8</accession>
<dbReference type="AlphaFoldDB" id="A0AAD9CZY8"/>
<proteinExistence type="inferred from homology"/>
<feature type="transmembrane region" description="Helical" evidence="8">
    <location>
        <begin position="179"/>
        <end position="200"/>
    </location>
</feature>
<feature type="transmembrane region" description="Helical" evidence="8">
    <location>
        <begin position="126"/>
        <end position="143"/>
    </location>
</feature>
<evidence type="ECO:0000313" key="11">
    <source>
        <dbReference type="Proteomes" id="UP001182556"/>
    </source>
</evidence>
<feature type="compositionally biased region" description="Basic and acidic residues" evidence="7">
    <location>
        <begin position="1"/>
        <end position="18"/>
    </location>
</feature>
<feature type="transmembrane region" description="Helical" evidence="8">
    <location>
        <begin position="155"/>
        <end position="173"/>
    </location>
</feature>
<dbReference type="PRINTS" id="PR01036">
    <property type="entry name" value="TCRTETB"/>
</dbReference>
<gene>
    <name evidence="10" type="ORF">DB88DRAFT_491495</name>
</gene>
<feature type="compositionally biased region" description="Polar residues" evidence="7">
    <location>
        <begin position="635"/>
        <end position="645"/>
    </location>
</feature>
<reference evidence="10" key="1">
    <citation type="submission" date="2023-02" db="EMBL/GenBank/DDBJ databases">
        <title>Identification and recombinant expression of a fungal hydrolase from Papiliotrema laurentii that hydrolyzes apple cutin and clears colloidal polyester polyurethane.</title>
        <authorList>
            <consortium name="DOE Joint Genome Institute"/>
            <person name="Roman V.A."/>
            <person name="Bojanowski C."/>
            <person name="Crable B.R."/>
            <person name="Wagner D.N."/>
            <person name="Hung C.S."/>
            <person name="Nadeau L.J."/>
            <person name="Schratz L."/>
            <person name="Haridas S."/>
            <person name="Pangilinan J."/>
            <person name="Lipzen A."/>
            <person name="Na H."/>
            <person name="Yan M."/>
            <person name="Ng V."/>
            <person name="Grigoriev I.V."/>
            <person name="Spatafora J.W."/>
            <person name="Barlow D."/>
            <person name="Biffinger J."/>
            <person name="Kelley-Loughnane N."/>
            <person name="Varaljay V.A."/>
            <person name="Crookes-Goodson W.J."/>
        </authorList>
    </citation>
    <scope>NUCLEOTIDE SEQUENCE</scope>
    <source>
        <strain evidence="10">5307AH</strain>
    </source>
</reference>
<keyword evidence="3" id="KW-0813">Transport</keyword>
<feature type="compositionally biased region" description="Basic and acidic residues" evidence="7">
    <location>
        <begin position="651"/>
        <end position="660"/>
    </location>
</feature>
<dbReference type="Pfam" id="PF07690">
    <property type="entry name" value="MFS_1"/>
    <property type="match status" value="1"/>
</dbReference>
<feature type="region of interest" description="Disordered" evidence="7">
    <location>
        <begin position="1"/>
        <end position="75"/>
    </location>
</feature>
<dbReference type="SUPFAM" id="SSF103473">
    <property type="entry name" value="MFS general substrate transporter"/>
    <property type="match status" value="1"/>
</dbReference>
<comment type="subcellular location">
    <subcellularLocation>
        <location evidence="1">Endomembrane system</location>
        <topology evidence="1">Multi-pass membrane protein</topology>
    </subcellularLocation>
</comment>
<comment type="caution">
    <text evidence="10">The sequence shown here is derived from an EMBL/GenBank/DDBJ whole genome shotgun (WGS) entry which is preliminary data.</text>
</comment>
<evidence type="ECO:0000256" key="7">
    <source>
        <dbReference type="SAM" id="MobiDB-lite"/>
    </source>
</evidence>
<feature type="transmembrane region" description="Helical" evidence="8">
    <location>
        <begin position="384"/>
        <end position="405"/>
    </location>
</feature>
<dbReference type="Gene3D" id="1.20.1250.20">
    <property type="entry name" value="MFS general substrate transporter like domains"/>
    <property type="match status" value="2"/>
</dbReference>
<keyword evidence="6 8" id="KW-0472">Membrane</keyword>
<evidence type="ECO:0000256" key="6">
    <source>
        <dbReference type="ARBA" id="ARBA00023136"/>
    </source>
</evidence>
<evidence type="ECO:0000256" key="8">
    <source>
        <dbReference type="SAM" id="Phobius"/>
    </source>
</evidence>
<evidence type="ECO:0000256" key="5">
    <source>
        <dbReference type="ARBA" id="ARBA00022989"/>
    </source>
</evidence>
<organism evidence="10 11">
    <name type="scientific">Papiliotrema laurentii</name>
    <name type="common">Cryptococcus laurentii</name>
    <dbReference type="NCBI Taxonomy" id="5418"/>
    <lineage>
        <taxon>Eukaryota</taxon>
        <taxon>Fungi</taxon>
        <taxon>Dikarya</taxon>
        <taxon>Basidiomycota</taxon>
        <taxon>Agaricomycotina</taxon>
        <taxon>Tremellomycetes</taxon>
        <taxon>Tremellales</taxon>
        <taxon>Rhynchogastremaceae</taxon>
        <taxon>Papiliotrema</taxon>
    </lineage>
</organism>
<keyword evidence="5 8" id="KW-1133">Transmembrane helix</keyword>
<feature type="transmembrane region" description="Helical" evidence="8">
    <location>
        <begin position="311"/>
        <end position="331"/>
    </location>
</feature>
<sequence length="667" mass="70929">MSLLRRNIDDDQAARDIEVLDAPSSARASVSAPTPMEVEKALEGGMSNAQGGSEGEGFETPRKKAKGSGLTEGDQDMDALPQNNLWLVMPAIGLVLFLAALDISIVSTALPTIAEDLNATPSEYSWVGTSYLLGSTIMTPLNGRVSDIIGRKPMIYGAILFFTVFSALCGAAKNMTWLIAARAFQGMGGGSIIGLTNILISDIIPLHRRGSFQGVLGGVWGCASAAGPLFGGLLTEKATWRWVFYINLPTCGISFVALLLTLRLNPTRKQTFSQLSKTFDFLGMALTIIGTALLVVGFAQAADFGFGNASAYGVIIAGALLFALAIVNCLYTKRVAIIPARMFKIRTTFFFLIGSLLHALAFIPSNYLLPQMFQGVRGDSPLRSGVHLLPFSMTVAFGTVVAGLINSRLRILRPVVWFGYGLAALGYGLFYGLFRYPFSVGLQEGIQIVAGAGVGLSLSAPMLILQAAMPLKEMAATTSAYTLTRNLGGSLGLAIFTAILNTELRSRFVKLEGYGTVFEVPESAAGYLALQELPDGPMKTAVLSAFADSLGTCWIIACAMFIACLLLTLWTKSYSLNRTPGKGPVQPSSSLGNQDPEALVPGPEGNETDAMEEGDVVGERTYGGKKTNDLEQSRSRGFQTPTSEKTAVDSSSRESSRDRTGGLISKA</sequence>
<name>A0AAD9CZY8_PAPLA</name>
<feature type="transmembrane region" description="Helical" evidence="8">
    <location>
        <begin position="343"/>
        <end position="364"/>
    </location>
</feature>
<dbReference type="FunFam" id="1.20.1720.10:FF:000013">
    <property type="entry name" value="Related to multidrug resistance proteins"/>
    <property type="match status" value="1"/>
</dbReference>
<dbReference type="GO" id="GO:0022857">
    <property type="term" value="F:transmembrane transporter activity"/>
    <property type="evidence" value="ECO:0007669"/>
    <property type="project" value="InterPro"/>
</dbReference>
<evidence type="ECO:0000256" key="1">
    <source>
        <dbReference type="ARBA" id="ARBA00004127"/>
    </source>
</evidence>
<dbReference type="Proteomes" id="UP001182556">
    <property type="component" value="Unassembled WGS sequence"/>
</dbReference>
<feature type="compositionally biased region" description="Acidic residues" evidence="7">
    <location>
        <begin position="606"/>
        <end position="616"/>
    </location>
</feature>
<evidence type="ECO:0000256" key="4">
    <source>
        <dbReference type="ARBA" id="ARBA00022692"/>
    </source>
</evidence>
<dbReference type="InterPro" id="IPR020846">
    <property type="entry name" value="MFS_dom"/>
</dbReference>
<evidence type="ECO:0000256" key="3">
    <source>
        <dbReference type="ARBA" id="ARBA00022448"/>
    </source>
</evidence>
<dbReference type="GO" id="GO:0012505">
    <property type="term" value="C:endomembrane system"/>
    <property type="evidence" value="ECO:0007669"/>
    <property type="project" value="UniProtKB-SubCell"/>
</dbReference>
<feature type="compositionally biased region" description="Low complexity" evidence="7">
    <location>
        <begin position="22"/>
        <end position="35"/>
    </location>
</feature>
<feature type="domain" description="Major facilitator superfamily (MFS) profile" evidence="9">
    <location>
        <begin position="88"/>
        <end position="575"/>
    </location>
</feature>
<feature type="transmembrane region" description="Helical" evidence="8">
    <location>
        <begin position="417"/>
        <end position="434"/>
    </location>
</feature>
<keyword evidence="4 8" id="KW-0812">Transmembrane</keyword>
<feature type="transmembrane region" description="Helical" evidence="8">
    <location>
        <begin position="281"/>
        <end position="299"/>
    </location>
</feature>
<dbReference type="PROSITE" id="PS50850">
    <property type="entry name" value="MFS"/>
    <property type="match status" value="1"/>
</dbReference>
<dbReference type="PANTHER" id="PTHR23501">
    <property type="entry name" value="MAJOR FACILITATOR SUPERFAMILY"/>
    <property type="match status" value="1"/>
</dbReference>
<feature type="transmembrane region" description="Helical" evidence="8">
    <location>
        <begin position="446"/>
        <end position="468"/>
    </location>
</feature>
<evidence type="ECO:0000313" key="10">
    <source>
        <dbReference type="EMBL" id="KAK1923520.1"/>
    </source>
</evidence>
<evidence type="ECO:0000259" key="9">
    <source>
        <dbReference type="PROSITE" id="PS50850"/>
    </source>
</evidence>
<dbReference type="GO" id="GO:0005886">
    <property type="term" value="C:plasma membrane"/>
    <property type="evidence" value="ECO:0007669"/>
    <property type="project" value="TreeGrafter"/>
</dbReference>
<feature type="transmembrane region" description="Helical" evidence="8">
    <location>
        <begin position="549"/>
        <end position="570"/>
    </location>
</feature>
<feature type="transmembrane region" description="Helical" evidence="8">
    <location>
        <begin position="480"/>
        <end position="500"/>
    </location>
</feature>
<feature type="region of interest" description="Disordered" evidence="7">
    <location>
        <begin position="580"/>
        <end position="667"/>
    </location>
</feature>
<dbReference type="CDD" id="cd17502">
    <property type="entry name" value="MFS_Azr1_MDR_like"/>
    <property type="match status" value="1"/>
</dbReference>
<feature type="transmembrane region" description="Helical" evidence="8">
    <location>
        <begin position="242"/>
        <end position="260"/>
    </location>
</feature>
<dbReference type="EMBL" id="JAODAN010000006">
    <property type="protein sequence ID" value="KAK1923520.1"/>
    <property type="molecule type" value="Genomic_DNA"/>
</dbReference>
<comment type="similarity">
    <text evidence="2">Belongs to the major facilitator superfamily.</text>
</comment>
<protein>
    <submittedName>
        <fullName evidence="10">Major facilitator superfamily domain-containing protein</fullName>
    </submittedName>
</protein>
<evidence type="ECO:0000256" key="2">
    <source>
        <dbReference type="ARBA" id="ARBA00008335"/>
    </source>
</evidence>
<dbReference type="PANTHER" id="PTHR23501:SF102">
    <property type="entry name" value="DRUG TRANSPORTER, PUTATIVE (AFU_ORTHOLOGUE AFUA_3G08530)-RELATED"/>
    <property type="match status" value="1"/>
</dbReference>
<keyword evidence="11" id="KW-1185">Reference proteome</keyword>
<feature type="transmembrane region" description="Helical" evidence="8">
    <location>
        <begin position="85"/>
        <end position="106"/>
    </location>
</feature>
<dbReference type="InterPro" id="IPR011701">
    <property type="entry name" value="MFS"/>
</dbReference>